<dbReference type="EMBL" id="WOWP01000001">
    <property type="protein sequence ID" value="MUV02116.1"/>
    <property type="molecule type" value="Genomic_DNA"/>
</dbReference>
<sequence length="186" mass="21865">MKNIKLLLVLLLFPLCVYSQQGNSFLFFLLLPKSIPAPSLIYYPDTLSGYIVYNNQKITSRFVIQNSHIKTPDTAIYLGDKNLKYMDLKANEKNIRLERTEENGYLKNVVADTLGLTIYNNFSLSDKLHKRSIFFKYKDEYYYVKKSLFRKIDRSIMLALNNISFDDPHLKDFIIEKLAIKQEEEQ</sequence>
<proteinExistence type="predicted"/>
<dbReference type="RefSeq" id="WP_157481070.1">
    <property type="nucleotide sequence ID" value="NZ_WOWP01000001.1"/>
</dbReference>
<dbReference type="Proteomes" id="UP000433945">
    <property type="component" value="Unassembled WGS sequence"/>
</dbReference>
<dbReference type="OrthoDB" id="9979364at2"/>
<organism evidence="1 2">
    <name type="scientific">Flavobacterium rakeshii</name>
    <dbReference type="NCBI Taxonomy" id="1038845"/>
    <lineage>
        <taxon>Bacteria</taxon>
        <taxon>Pseudomonadati</taxon>
        <taxon>Bacteroidota</taxon>
        <taxon>Flavobacteriia</taxon>
        <taxon>Flavobacteriales</taxon>
        <taxon>Flavobacteriaceae</taxon>
        <taxon>Flavobacterium</taxon>
    </lineage>
</organism>
<dbReference type="AlphaFoldDB" id="A0A6N8HAC9"/>
<evidence type="ECO:0000313" key="1">
    <source>
        <dbReference type="EMBL" id="MUV02116.1"/>
    </source>
</evidence>
<protein>
    <submittedName>
        <fullName evidence="1">Uncharacterized protein</fullName>
    </submittedName>
</protein>
<reference evidence="1 2" key="1">
    <citation type="submission" date="2019-12" db="EMBL/GenBank/DDBJ databases">
        <authorList>
            <person name="Sun J.-Q."/>
        </authorList>
    </citation>
    <scope>NUCLEOTIDE SEQUENCE [LARGE SCALE GENOMIC DNA]</scope>
    <source>
        <strain evidence="1 2">JCM 17928</strain>
    </source>
</reference>
<gene>
    <name evidence="1" type="ORF">GN157_00190</name>
</gene>
<accession>A0A6N8HAC9</accession>
<comment type="caution">
    <text evidence="1">The sequence shown here is derived from an EMBL/GenBank/DDBJ whole genome shotgun (WGS) entry which is preliminary data.</text>
</comment>
<evidence type="ECO:0000313" key="2">
    <source>
        <dbReference type="Proteomes" id="UP000433945"/>
    </source>
</evidence>
<keyword evidence="2" id="KW-1185">Reference proteome</keyword>
<name>A0A6N8HAC9_9FLAO</name>